<dbReference type="InterPro" id="IPR023376">
    <property type="entry name" value="YqcC-like_dom"/>
</dbReference>
<organism evidence="2 3">
    <name type="scientific">Haemophilus parainfluenzae</name>
    <dbReference type="NCBI Taxonomy" id="729"/>
    <lineage>
        <taxon>Bacteria</taxon>
        <taxon>Pseudomonadati</taxon>
        <taxon>Pseudomonadota</taxon>
        <taxon>Gammaproteobacteria</taxon>
        <taxon>Pasteurellales</taxon>
        <taxon>Pasteurellaceae</taxon>
        <taxon>Haemophilus</taxon>
    </lineage>
</organism>
<dbReference type="SUPFAM" id="SSF158452">
    <property type="entry name" value="YqcC-like"/>
    <property type="match status" value="1"/>
</dbReference>
<dbReference type="InterPro" id="IPR007384">
    <property type="entry name" value="UCP006257"/>
</dbReference>
<dbReference type="InterPro" id="IPR036814">
    <property type="entry name" value="YqcC-like_sf"/>
</dbReference>
<feature type="domain" description="YqcC-like" evidence="1">
    <location>
        <begin position="5"/>
        <end position="102"/>
    </location>
</feature>
<dbReference type="PIRSF" id="PIRSF006257">
    <property type="entry name" value="UCP006257"/>
    <property type="match status" value="1"/>
</dbReference>
<dbReference type="GO" id="GO:0044010">
    <property type="term" value="P:single-species biofilm formation"/>
    <property type="evidence" value="ECO:0007669"/>
    <property type="project" value="TreeGrafter"/>
</dbReference>
<dbReference type="EMBL" id="QEPT01000001">
    <property type="protein sequence ID" value="RDE85260.1"/>
    <property type="molecule type" value="Genomic_DNA"/>
</dbReference>
<proteinExistence type="predicted"/>
<comment type="caution">
    <text evidence="2">The sequence shown here is derived from an EMBL/GenBank/DDBJ whole genome shotgun (WGS) entry which is preliminary data.</text>
</comment>
<protein>
    <submittedName>
        <fullName evidence="2">YqcC family protein</fullName>
    </submittedName>
</protein>
<dbReference type="OMA" id="LQWIFIP"/>
<sequence>MRNQTKLHLQQLQLAMQKLDLWQAVPPSQDAFLSEEPFAIDTMSPEEWLQWIFIPRMFALLESGAELPSKIAVSPYLEEAFKEAEEDFLVELLTPLRELEALLQNQ</sequence>
<dbReference type="Pfam" id="PF04287">
    <property type="entry name" value="DUF446"/>
    <property type="match status" value="1"/>
</dbReference>
<accession>A0AAE8CTV8</accession>
<dbReference type="AlphaFoldDB" id="A0AAE8CTV8"/>
<name>A0AAE8CTV8_HAEPA</name>
<evidence type="ECO:0000259" key="1">
    <source>
        <dbReference type="Pfam" id="PF04287"/>
    </source>
</evidence>
<dbReference type="GeneID" id="93297611"/>
<reference evidence="2 3" key="1">
    <citation type="submission" date="2018-05" db="EMBL/GenBank/DDBJ databases">
        <title>Draft Genome Sequences for a Diverse set of 7 Haemophilus Species.</title>
        <authorList>
            <person name="Nichols M."/>
            <person name="Topaz N."/>
            <person name="Wang X."/>
            <person name="Wang X."/>
            <person name="Boxrud D."/>
        </authorList>
    </citation>
    <scope>NUCLEOTIDE SEQUENCE [LARGE SCALE GENOMIC DNA]</scope>
    <source>
        <strain evidence="2 3">C2006002596</strain>
    </source>
</reference>
<gene>
    <name evidence="2" type="ORF">DPV95_00240</name>
</gene>
<evidence type="ECO:0000313" key="2">
    <source>
        <dbReference type="EMBL" id="RDE85260.1"/>
    </source>
</evidence>
<evidence type="ECO:0000313" key="3">
    <source>
        <dbReference type="Proteomes" id="UP000253823"/>
    </source>
</evidence>
<dbReference type="Proteomes" id="UP000253823">
    <property type="component" value="Unassembled WGS sequence"/>
</dbReference>
<dbReference type="RefSeq" id="WP_005696046.1">
    <property type="nucleotide sequence ID" value="NZ_CP063113.1"/>
</dbReference>
<dbReference type="Gene3D" id="1.20.1440.40">
    <property type="entry name" value="YqcC-like"/>
    <property type="match status" value="1"/>
</dbReference>
<dbReference type="PANTHER" id="PTHR39586:SF1">
    <property type="entry name" value="CYTOPLASMIC PROTEIN"/>
    <property type="match status" value="1"/>
</dbReference>
<dbReference type="PANTHER" id="PTHR39586">
    <property type="entry name" value="CYTOPLASMIC PROTEIN-RELATED"/>
    <property type="match status" value="1"/>
</dbReference>